<feature type="compositionally biased region" description="Low complexity" evidence="6">
    <location>
        <begin position="1098"/>
        <end position="1107"/>
    </location>
</feature>
<dbReference type="PROSITE" id="PS50275">
    <property type="entry name" value="SAC"/>
    <property type="match status" value="1"/>
</dbReference>
<evidence type="ECO:0000259" key="7">
    <source>
        <dbReference type="PROSITE" id="PS50275"/>
    </source>
</evidence>
<evidence type="ECO:0000313" key="8">
    <source>
        <dbReference type="EMBL" id="KAJ1520147.1"/>
    </source>
</evidence>
<dbReference type="SUPFAM" id="SSF54928">
    <property type="entry name" value="RNA-binding domain, RBD"/>
    <property type="match status" value="1"/>
</dbReference>
<evidence type="ECO:0000256" key="2">
    <source>
        <dbReference type="ARBA" id="ARBA00008943"/>
    </source>
</evidence>
<dbReference type="PANTHER" id="PTHR11200">
    <property type="entry name" value="INOSITOL 5-PHOSPHATASE"/>
    <property type="match status" value="1"/>
</dbReference>
<dbReference type="GO" id="GO:0004439">
    <property type="term" value="F:phosphatidylinositol-4,5-bisphosphate 5-phosphatase activity"/>
    <property type="evidence" value="ECO:0007669"/>
    <property type="project" value="UniProtKB-EC"/>
</dbReference>
<dbReference type="EMBL" id="JAPTSV010000015">
    <property type="protein sequence ID" value="KAJ1520147.1"/>
    <property type="molecule type" value="Genomic_DNA"/>
</dbReference>
<feature type="compositionally biased region" description="Pro residues" evidence="6">
    <location>
        <begin position="1032"/>
        <end position="1050"/>
    </location>
</feature>
<dbReference type="GO" id="GO:0098793">
    <property type="term" value="C:presynapse"/>
    <property type="evidence" value="ECO:0007669"/>
    <property type="project" value="GOC"/>
</dbReference>
<keyword evidence="5" id="KW-0378">Hydrolase</keyword>
<name>A0AAV7X6T2_9NEOP</name>
<dbReference type="Gene3D" id="3.60.10.10">
    <property type="entry name" value="Endonuclease/exonuclease/phosphatase"/>
    <property type="match status" value="1"/>
</dbReference>
<comment type="catalytic activity">
    <reaction evidence="1">
        <text>a 1,2-diacyl-sn-glycero-3-phospho-(1D-myo-inositol-4,5-bisphosphate) + H2O = a 1,2-diacyl-sn-glycero-3-phospho-(1D-myo-inositol 4-phosphate) + phosphate</text>
        <dbReference type="Rhea" id="RHEA:22764"/>
        <dbReference type="ChEBI" id="CHEBI:15377"/>
        <dbReference type="ChEBI" id="CHEBI:43474"/>
        <dbReference type="ChEBI" id="CHEBI:58178"/>
        <dbReference type="ChEBI" id="CHEBI:58456"/>
        <dbReference type="EC" id="3.1.3.36"/>
    </reaction>
</comment>
<evidence type="ECO:0000256" key="1">
    <source>
        <dbReference type="ARBA" id="ARBA00001786"/>
    </source>
</evidence>
<proteinExistence type="inferred from homology"/>
<dbReference type="InterPro" id="IPR035979">
    <property type="entry name" value="RBD_domain_sf"/>
</dbReference>
<comment type="similarity">
    <text evidence="3">In the central section; belongs to the inositol 1,4,5-trisphosphate 5-phosphatase family.</text>
</comment>
<evidence type="ECO:0000256" key="4">
    <source>
        <dbReference type="ARBA" id="ARBA00013044"/>
    </source>
</evidence>
<gene>
    <name evidence="8" type="ORF">ONE63_004363</name>
</gene>
<dbReference type="InterPro" id="IPR036691">
    <property type="entry name" value="Endo/exonu/phosph_ase_sf"/>
</dbReference>
<feature type="compositionally biased region" description="Low complexity" evidence="6">
    <location>
        <begin position="1166"/>
        <end position="1184"/>
    </location>
</feature>
<comment type="caution">
    <text evidence="8">The sequence shown here is derived from an EMBL/GenBank/DDBJ whole genome shotgun (WGS) entry which is preliminary data.</text>
</comment>
<dbReference type="InterPro" id="IPR002013">
    <property type="entry name" value="SAC_dom"/>
</dbReference>
<dbReference type="GO" id="GO:0048488">
    <property type="term" value="P:synaptic vesicle endocytosis"/>
    <property type="evidence" value="ECO:0007669"/>
    <property type="project" value="TreeGrafter"/>
</dbReference>
<dbReference type="SUPFAM" id="SSF56219">
    <property type="entry name" value="DNase I-like"/>
    <property type="match status" value="1"/>
</dbReference>
<dbReference type="Gene3D" id="3.30.70.330">
    <property type="match status" value="1"/>
</dbReference>
<feature type="compositionally biased region" description="Pro residues" evidence="6">
    <location>
        <begin position="1075"/>
        <end position="1097"/>
    </location>
</feature>
<dbReference type="Proteomes" id="UP001075354">
    <property type="component" value="Chromosome 15"/>
</dbReference>
<dbReference type="AlphaFoldDB" id="A0AAV7X6T2"/>
<evidence type="ECO:0000256" key="5">
    <source>
        <dbReference type="ARBA" id="ARBA00022801"/>
    </source>
</evidence>
<evidence type="ECO:0000256" key="6">
    <source>
        <dbReference type="SAM" id="MobiDB-lite"/>
    </source>
</evidence>
<evidence type="ECO:0000313" key="9">
    <source>
        <dbReference type="Proteomes" id="UP001075354"/>
    </source>
</evidence>
<dbReference type="InterPro" id="IPR012677">
    <property type="entry name" value="Nucleotide-bd_a/b_plait_sf"/>
</dbReference>
<dbReference type="GO" id="GO:0003676">
    <property type="term" value="F:nucleic acid binding"/>
    <property type="evidence" value="ECO:0007669"/>
    <property type="project" value="InterPro"/>
</dbReference>
<dbReference type="InterPro" id="IPR015047">
    <property type="entry name" value="SYNJ1/2_RRM"/>
</dbReference>
<dbReference type="SMART" id="SM00128">
    <property type="entry name" value="IPPc"/>
    <property type="match status" value="1"/>
</dbReference>
<keyword evidence="9" id="KW-1185">Reference proteome</keyword>
<organism evidence="8 9">
    <name type="scientific">Megalurothrips usitatus</name>
    <name type="common">bean blossom thrips</name>
    <dbReference type="NCBI Taxonomy" id="439358"/>
    <lineage>
        <taxon>Eukaryota</taxon>
        <taxon>Metazoa</taxon>
        <taxon>Ecdysozoa</taxon>
        <taxon>Arthropoda</taxon>
        <taxon>Hexapoda</taxon>
        <taxon>Insecta</taxon>
        <taxon>Pterygota</taxon>
        <taxon>Neoptera</taxon>
        <taxon>Paraneoptera</taxon>
        <taxon>Thysanoptera</taxon>
        <taxon>Terebrantia</taxon>
        <taxon>Thripoidea</taxon>
        <taxon>Thripidae</taxon>
        <taxon>Megalurothrips</taxon>
    </lineage>
</organism>
<reference evidence="8" key="1">
    <citation type="submission" date="2022-12" db="EMBL/GenBank/DDBJ databases">
        <title>Chromosome-level genome assembly of the bean flower thrips Megalurothrips usitatus.</title>
        <authorList>
            <person name="Ma L."/>
            <person name="Liu Q."/>
            <person name="Li H."/>
            <person name="Cai W."/>
        </authorList>
    </citation>
    <scope>NUCLEOTIDE SEQUENCE</scope>
    <source>
        <strain evidence="8">Cailab_2022a</strain>
    </source>
</reference>
<dbReference type="FunFam" id="3.60.10.10:FF:000003">
    <property type="entry name" value="Synaptojanin-1 isoform 1"/>
    <property type="match status" value="1"/>
</dbReference>
<dbReference type="InterPro" id="IPR046985">
    <property type="entry name" value="IP5"/>
</dbReference>
<protein>
    <recommendedName>
        <fullName evidence="4">phosphoinositide 5-phosphatase</fullName>
        <ecNumber evidence="4">3.1.3.36</ecNumber>
    </recommendedName>
</protein>
<dbReference type="SMART" id="SM01165">
    <property type="entry name" value="DUF1866"/>
    <property type="match status" value="1"/>
</dbReference>
<dbReference type="PANTHER" id="PTHR11200:SF257">
    <property type="entry name" value="PHOSPHOINOSITIDE 5-PHOSPHATASE"/>
    <property type="match status" value="1"/>
</dbReference>
<feature type="region of interest" description="Disordered" evidence="6">
    <location>
        <begin position="1004"/>
        <end position="1241"/>
    </location>
</feature>
<dbReference type="Pfam" id="PF08952">
    <property type="entry name" value="DUF1866"/>
    <property type="match status" value="1"/>
</dbReference>
<evidence type="ECO:0000256" key="3">
    <source>
        <dbReference type="ARBA" id="ARBA00009678"/>
    </source>
</evidence>
<comment type="similarity">
    <text evidence="2">Belongs to the synaptojanin family.</text>
</comment>
<dbReference type="GO" id="GO:0046856">
    <property type="term" value="P:phosphatidylinositol dephosphorylation"/>
    <property type="evidence" value="ECO:0007669"/>
    <property type="project" value="InterPro"/>
</dbReference>
<feature type="compositionally biased region" description="Pro residues" evidence="6">
    <location>
        <begin position="1139"/>
        <end position="1148"/>
    </location>
</feature>
<dbReference type="CDD" id="cd09089">
    <property type="entry name" value="INPP5c_Synj"/>
    <property type="match status" value="1"/>
</dbReference>
<dbReference type="Pfam" id="PF02383">
    <property type="entry name" value="Syja_N"/>
    <property type="match status" value="1"/>
</dbReference>
<feature type="domain" description="SAC" evidence="7">
    <location>
        <begin position="120"/>
        <end position="447"/>
    </location>
</feature>
<dbReference type="EC" id="3.1.3.36" evidence="4"/>
<dbReference type="InterPro" id="IPR000300">
    <property type="entry name" value="IPPc"/>
</dbReference>
<sequence length="1241" mass="135614">MAMGKGFRVLEKSNPPNPYSVLLEQRSKEDTLLFESQAVAVLSPQETESVKRQYTKLLDAYGCLGVLQLNAGETTVLYLVMVTGCVSVGKVADSDVFRITQTHFVSLRNQSQDEERISEVRKLLNSGTFYFSWSSSGDPLDLTLSAQRRTKTSETDNRFFWNRMLHIHLLRFSVSCSDWLLKAMCGSVEIRTVYVGSRKAQAMIISRLSCERAGTRFNVRGSNDDGHVANFVETEQAIYLDTEVTSFVQTRGSVPLFWEQPGVQVGSHKVKMSRGYEVSAPVFDRHISLIKERYGHQAIVNLLGTSLIGSKEGEATLSQLFQAHHKLSQHKDVPHVVFDYHQECRGGNTKNLAKLKTKVEKYLKAFAMFYIKGGEVICEQKGTVRTNCLDCLDRTNCVQTFFGLETLSKQLELLNLMVKQTMVSRFEEVFRQMWINNGNEISKIYAGTGAIQGGSKLMDGARSAARTIQNNLLDNSKQEAIDILLLGSTLSSELADRARILLPSNMLHAPTSVLREMCKRFSEYVLPANARIAVGTYNVNGGKHFRSVVYKDVSLSDWLLDAPRLAKSNSLVDVSNPPDEECPVDIYAIGFEEIVDLNASNIMAASSENAKAWATELQKVLSRDREYVAVTYVQLVGVCLYLFIRKEHAPFIRDVAVDSVKTGLGGATGNKGACAIRLVFYSTSICFVCAHFAAGQSQVNERNADYAEITRKVSFPMGRTLNSHDYVFWCGDFNYRVDMDKDEIKENVKLGQLEPILQCDQLRVQQEQGNVFKNFIEGEITFPPTYKYDLFSDDFDTSEKCRAPAWTDRVLWKRRKQQPETDLCGSDWNPGRLVHYGRTELKQSDHRPVIAIVDVDIYRVDEERRKRVFMEVIQDLGPPDATVVVQVVDAGEDSSAIFDDDFMTALLQELAQIGEVILVRFVEETMWVTFRDGQSALAAIKIGSLNLLGHTLQLTLKTANWRAQTEKEIALCSNNTIALCDYAALSGVNLEAESPDEVDPVLIREGSLGGWSPGDDDDAVVGPRGVPGGLPGGPPPPRPAPPSRPPPPSSSPAQPRKQVPKAGVISLAGAKAPDRPPPMQPAAAAPAPPSRPSPSPPSTAAASRGASIDLKDMSAAYGSQADDDGAAIYEEILDDPACPSGPPPPPPRFDSTESDDVGGVPPPLPQRAAAPVPAVPAVPGRPGATGPPPIPNRPGGSGPGPAPGPGPAIPARTSGPPPIPARSGGPPGVPTPPLTPRRNAS</sequence>
<accession>A0AAV7X6T2</accession>
<dbReference type="Pfam" id="PF22669">
    <property type="entry name" value="Exo_endo_phos2"/>
    <property type="match status" value="1"/>
</dbReference>